<keyword evidence="4" id="KW-0479">Metal-binding</keyword>
<protein>
    <submittedName>
        <fullName evidence="7">Globin</fullName>
    </submittedName>
</protein>
<sequence>MQSVYEKIGGAATIQKIVEAFYPRVQAHPELKHLFPEDLTETMEKQFLFLSQFFGGPPIYTEKRGHPRLRARHLPFPIYPKTAEAWLACMASALQEVGMDEKVREEMWDRLVMTAYHMINQEHE</sequence>
<keyword evidence="8" id="KW-1185">Reference proteome</keyword>
<dbReference type="SUPFAM" id="SSF46458">
    <property type="entry name" value="Globin-like"/>
    <property type="match status" value="1"/>
</dbReference>
<comment type="caution">
    <text evidence="7">The sequence shown here is derived from an EMBL/GenBank/DDBJ whole genome shotgun (WGS) entry which is preliminary data.</text>
</comment>
<dbReference type="PANTHER" id="PTHR47366:SF1">
    <property type="entry name" value="TWO-ON-TWO HEMOGLOBIN-3"/>
    <property type="match status" value="1"/>
</dbReference>
<dbReference type="InterPro" id="IPR019795">
    <property type="entry name" value="Globin_bac-like_CS"/>
</dbReference>
<reference evidence="7 8" key="1">
    <citation type="submission" date="2019-12" db="EMBL/GenBank/DDBJ databases">
        <title>Whole-genome analyses of novel actinobacteria.</title>
        <authorList>
            <person name="Sahin N."/>
            <person name="Saygin H."/>
        </authorList>
    </citation>
    <scope>NUCLEOTIDE SEQUENCE [LARGE SCALE GENOMIC DNA]</scope>
    <source>
        <strain evidence="7 8">KC615</strain>
    </source>
</reference>
<dbReference type="GO" id="GO:0020037">
    <property type="term" value="F:heme binding"/>
    <property type="evidence" value="ECO:0007669"/>
    <property type="project" value="InterPro"/>
</dbReference>
<accession>A0A6I4VV25</accession>
<dbReference type="AlphaFoldDB" id="A0A6I4VV25"/>
<keyword evidence="3" id="KW-0349">Heme</keyword>
<dbReference type="InterPro" id="IPR009050">
    <property type="entry name" value="Globin-like_sf"/>
</dbReference>
<dbReference type="RefSeq" id="WP_160802196.1">
    <property type="nucleotide sequence ID" value="NZ_WUUL01000009.1"/>
</dbReference>
<evidence type="ECO:0000256" key="5">
    <source>
        <dbReference type="ARBA" id="ARBA00023004"/>
    </source>
</evidence>
<evidence type="ECO:0000256" key="1">
    <source>
        <dbReference type="ARBA" id="ARBA00001971"/>
    </source>
</evidence>
<dbReference type="Gene3D" id="1.10.490.10">
    <property type="entry name" value="Globins"/>
    <property type="match status" value="1"/>
</dbReference>
<dbReference type="PANTHER" id="PTHR47366">
    <property type="entry name" value="TWO-ON-TWO HEMOGLOBIN-3"/>
    <property type="match status" value="1"/>
</dbReference>
<evidence type="ECO:0000256" key="3">
    <source>
        <dbReference type="ARBA" id="ARBA00022617"/>
    </source>
</evidence>
<evidence type="ECO:0000256" key="2">
    <source>
        <dbReference type="ARBA" id="ARBA00022448"/>
    </source>
</evidence>
<comment type="similarity">
    <text evidence="6">Belongs to the truncated hemoglobin family. Group II subfamily.</text>
</comment>
<proteinExistence type="inferred from homology"/>
<dbReference type="PROSITE" id="PS01213">
    <property type="entry name" value="GLOBIN_FAM_2"/>
    <property type="match status" value="1"/>
</dbReference>
<dbReference type="InterPro" id="IPR012292">
    <property type="entry name" value="Globin/Proto"/>
</dbReference>
<comment type="cofactor">
    <cofactor evidence="1">
        <name>heme</name>
        <dbReference type="ChEBI" id="CHEBI:30413"/>
    </cofactor>
</comment>
<gene>
    <name evidence="7" type="ORF">GSM42_14240</name>
</gene>
<evidence type="ECO:0000256" key="6">
    <source>
        <dbReference type="ARBA" id="ARBA00034496"/>
    </source>
</evidence>
<evidence type="ECO:0000256" key="4">
    <source>
        <dbReference type="ARBA" id="ARBA00022723"/>
    </source>
</evidence>
<dbReference type="InterPro" id="IPR001486">
    <property type="entry name" value="Hemoglobin_trunc"/>
</dbReference>
<dbReference type="GO" id="GO:0005344">
    <property type="term" value="F:oxygen carrier activity"/>
    <property type="evidence" value="ECO:0007669"/>
    <property type="project" value="InterPro"/>
</dbReference>
<dbReference type="GO" id="GO:0046872">
    <property type="term" value="F:metal ion binding"/>
    <property type="evidence" value="ECO:0007669"/>
    <property type="project" value="UniProtKB-KW"/>
</dbReference>
<dbReference type="InterPro" id="IPR044203">
    <property type="entry name" value="GlbO/GLB3-like"/>
</dbReference>
<evidence type="ECO:0000313" key="8">
    <source>
        <dbReference type="Proteomes" id="UP000430692"/>
    </source>
</evidence>
<name>A0A6I4VV25_9BACL</name>
<dbReference type="GO" id="GO:0019825">
    <property type="term" value="F:oxygen binding"/>
    <property type="evidence" value="ECO:0007669"/>
    <property type="project" value="InterPro"/>
</dbReference>
<dbReference type="Pfam" id="PF01152">
    <property type="entry name" value="Bac_globin"/>
    <property type="match status" value="1"/>
</dbReference>
<evidence type="ECO:0000313" key="7">
    <source>
        <dbReference type="EMBL" id="MXQ54853.1"/>
    </source>
</evidence>
<keyword evidence="5" id="KW-0408">Iron</keyword>
<dbReference type="Proteomes" id="UP000430692">
    <property type="component" value="Unassembled WGS sequence"/>
</dbReference>
<dbReference type="EMBL" id="WUUL01000009">
    <property type="protein sequence ID" value="MXQ54853.1"/>
    <property type="molecule type" value="Genomic_DNA"/>
</dbReference>
<dbReference type="FunFam" id="1.10.490.10:FF:000004">
    <property type="entry name" value="Group 2 hemoglobin yjbI"/>
    <property type="match status" value="1"/>
</dbReference>
<organism evidence="7 8">
    <name type="scientific">Shimazuella alba</name>
    <dbReference type="NCBI Taxonomy" id="2690964"/>
    <lineage>
        <taxon>Bacteria</taxon>
        <taxon>Bacillati</taxon>
        <taxon>Bacillota</taxon>
        <taxon>Bacilli</taxon>
        <taxon>Bacillales</taxon>
        <taxon>Thermoactinomycetaceae</taxon>
        <taxon>Shimazuella</taxon>
    </lineage>
</organism>
<keyword evidence="2" id="KW-0813">Transport</keyword>